<evidence type="ECO:0000313" key="18">
    <source>
        <dbReference type="Proteomes" id="UP001370490"/>
    </source>
</evidence>
<dbReference type="GO" id="GO:0006281">
    <property type="term" value="P:DNA repair"/>
    <property type="evidence" value="ECO:0007669"/>
    <property type="project" value="UniProtKB-UniRule"/>
</dbReference>
<dbReference type="GO" id="GO:0003677">
    <property type="term" value="F:DNA binding"/>
    <property type="evidence" value="ECO:0007669"/>
    <property type="project" value="UniProtKB-UniRule"/>
</dbReference>
<proteinExistence type="inferred from homology"/>
<comment type="function">
    <text evidence="14">5'-&gt;3' double-stranded DNA exonuclease which may also possess a cryptic 3'-&gt;5' double-stranded DNA exonuclease activity. Functions in DNA mismatch repair.</text>
</comment>
<dbReference type="FunFam" id="3.40.50.1010:FF:000002">
    <property type="entry name" value="Exonuclease 1, putative"/>
    <property type="match status" value="1"/>
</dbReference>
<dbReference type="EMBL" id="JBAMMX010000020">
    <property type="protein sequence ID" value="KAK6921229.1"/>
    <property type="molecule type" value="Genomic_DNA"/>
</dbReference>
<keyword evidence="12 14" id="KW-0539">Nucleus</keyword>
<keyword evidence="6 14" id="KW-0227">DNA damage</keyword>
<keyword evidence="11 14" id="KW-0234">DNA repair</keyword>
<dbReference type="InterPro" id="IPR029060">
    <property type="entry name" value="PIN-like_dom_sf"/>
</dbReference>
<dbReference type="AlphaFoldDB" id="A0AAN8UXW4"/>
<evidence type="ECO:0000256" key="9">
    <source>
        <dbReference type="ARBA" id="ARBA00022842"/>
    </source>
</evidence>
<dbReference type="InterPro" id="IPR044752">
    <property type="entry name" value="PIN-like_EXO1"/>
</dbReference>
<dbReference type="Pfam" id="PF00867">
    <property type="entry name" value="XPG_I"/>
    <property type="match status" value="1"/>
</dbReference>
<feature type="domain" description="XPG N-terminal" evidence="16">
    <location>
        <begin position="1"/>
        <end position="102"/>
    </location>
</feature>
<dbReference type="CDD" id="cd09901">
    <property type="entry name" value="H3TH_FEN1-like"/>
    <property type="match status" value="1"/>
</dbReference>
<keyword evidence="14" id="KW-0238">DNA-binding</keyword>
<evidence type="ECO:0000256" key="14">
    <source>
        <dbReference type="RuleBase" id="RU910737"/>
    </source>
</evidence>
<evidence type="ECO:0000256" key="8">
    <source>
        <dbReference type="ARBA" id="ARBA00022801"/>
    </source>
</evidence>
<keyword evidence="10 14" id="KW-0267">Excision nuclease</keyword>
<accession>A0AAN8UXW4</accession>
<evidence type="ECO:0000256" key="4">
    <source>
        <dbReference type="ARBA" id="ARBA00022722"/>
    </source>
</evidence>
<dbReference type="InterPro" id="IPR006084">
    <property type="entry name" value="XPG/Rad2"/>
</dbReference>
<dbReference type="PROSITE" id="PS00842">
    <property type="entry name" value="XPG_2"/>
    <property type="match status" value="1"/>
</dbReference>
<dbReference type="CDD" id="cd09857">
    <property type="entry name" value="PIN_EXO1"/>
    <property type="match status" value="1"/>
</dbReference>
<evidence type="ECO:0000259" key="16">
    <source>
        <dbReference type="SMART" id="SM00485"/>
    </source>
</evidence>
<keyword evidence="8 14" id="KW-0378">Hydrolase</keyword>
<dbReference type="Proteomes" id="UP001370490">
    <property type="component" value="Unassembled WGS sequence"/>
</dbReference>
<evidence type="ECO:0000256" key="10">
    <source>
        <dbReference type="ARBA" id="ARBA00022881"/>
    </source>
</evidence>
<dbReference type="Gene3D" id="3.40.50.1010">
    <property type="entry name" value="5'-nuclease"/>
    <property type="match status" value="1"/>
</dbReference>
<organism evidence="17 18">
    <name type="scientific">Dillenia turbinata</name>
    <dbReference type="NCBI Taxonomy" id="194707"/>
    <lineage>
        <taxon>Eukaryota</taxon>
        <taxon>Viridiplantae</taxon>
        <taxon>Streptophyta</taxon>
        <taxon>Embryophyta</taxon>
        <taxon>Tracheophyta</taxon>
        <taxon>Spermatophyta</taxon>
        <taxon>Magnoliopsida</taxon>
        <taxon>eudicotyledons</taxon>
        <taxon>Gunneridae</taxon>
        <taxon>Pentapetalae</taxon>
        <taxon>Dilleniales</taxon>
        <taxon>Dilleniaceae</taxon>
        <taxon>Dillenia</taxon>
    </lineage>
</organism>
<feature type="domain" description="XPG-I" evidence="15">
    <location>
        <begin position="141"/>
        <end position="213"/>
    </location>
</feature>
<keyword evidence="4 14" id="KW-0540">Nuclease</keyword>
<evidence type="ECO:0000256" key="2">
    <source>
        <dbReference type="ARBA" id="ARBA00010563"/>
    </source>
</evidence>
<dbReference type="PANTHER" id="PTHR11081:SF8">
    <property type="entry name" value="EXONUCLEASE 1"/>
    <property type="match status" value="1"/>
</dbReference>
<gene>
    <name evidence="17" type="ORF">RJ641_014907</name>
</gene>
<dbReference type="InterPro" id="IPR006085">
    <property type="entry name" value="XPG_DNA_repair_N"/>
</dbReference>
<dbReference type="PRINTS" id="PR00853">
    <property type="entry name" value="XPGRADSUPER"/>
</dbReference>
<keyword evidence="18" id="KW-1185">Reference proteome</keyword>
<reference evidence="17 18" key="1">
    <citation type="submission" date="2023-12" db="EMBL/GenBank/DDBJ databases">
        <title>A high-quality genome assembly for Dillenia turbinata (Dilleniales).</title>
        <authorList>
            <person name="Chanderbali A."/>
        </authorList>
    </citation>
    <scope>NUCLEOTIDE SEQUENCE [LARGE SCALE GENOMIC DNA]</scope>
    <source>
        <strain evidence="17">LSX21</strain>
        <tissue evidence="17">Leaf</tissue>
    </source>
</reference>
<dbReference type="GO" id="GO:0017108">
    <property type="term" value="F:5'-flap endonuclease activity"/>
    <property type="evidence" value="ECO:0007669"/>
    <property type="project" value="TreeGrafter"/>
</dbReference>
<dbReference type="GO" id="GO:0035312">
    <property type="term" value="F:5'-3' DNA exonuclease activity"/>
    <property type="evidence" value="ECO:0007669"/>
    <property type="project" value="UniProtKB-UniRule"/>
</dbReference>
<evidence type="ECO:0000256" key="5">
    <source>
        <dbReference type="ARBA" id="ARBA00022723"/>
    </source>
</evidence>
<evidence type="ECO:0000256" key="11">
    <source>
        <dbReference type="ARBA" id="ARBA00023204"/>
    </source>
</evidence>
<evidence type="ECO:0000256" key="13">
    <source>
        <dbReference type="ARBA" id="ARBA00060210"/>
    </source>
</evidence>
<comment type="function">
    <text evidence="13">Putative 5'-&gt;3' double-stranded DNA exonuclease which may also contain a cryptic 3'-&gt;5' double-stranded DNA exonuclease activity. May be involved in DNA mismatch repair (MMR).</text>
</comment>
<name>A0AAN8UXW4_9MAGN</name>
<keyword evidence="9 14" id="KW-0460">Magnesium</keyword>
<dbReference type="FunFam" id="1.10.150.20:FF:000011">
    <property type="entry name" value="exonuclease 1"/>
    <property type="match status" value="1"/>
</dbReference>
<comment type="caution">
    <text evidence="17">The sequence shown here is derived from an EMBL/GenBank/DDBJ whole genome shotgun (WGS) entry which is preliminary data.</text>
</comment>
<evidence type="ECO:0000313" key="17">
    <source>
        <dbReference type="EMBL" id="KAK6921229.1"/>
    </source>
</evidence>
<evidence type="ECO:0000256" key="1">
    <source>
        <dbReference type="ARBA" id="ARBA00004123"/>
    </source>
</evidence>
<dbReference type="PANTHER" id="PTHR11081">
    <property type="entry name" value="FLAP ENDONUCLEASE FAMILY MEMBER"/>
    <property type="match status" value="1"/>
</dbReference>
<dbReference type="Gene3D" id="1.10.150.20">
    <property type="entry name" value="5' to 3' exonuclease, C-terminal subdomain"/>
    <property type="match status" value="1"/>
</dbReference>
<keyword evidence="5 14" id="KW-0479">Metal-binding</keyword>
<dbReference type="SMART" id="SM00485">
    <property type="entry name" value="XPGN"/>
    <property type="match status" value="1"/>
</dbReference>
<dbReference type="SUPFAM" id="SSF47807">
    <property type="entry name" value="5' to 3' exonuclease, C-terminal subdomain"/>
    <property type="match status" value="1"/>
</dbReference>
<dbReference type="InterPro" id="IPR006086">
    <property type="entry name" value="XPG-I_dom"/>
</dbReference>
<evidence type="ECO:0000256" key="12">
    <source>
        <dbReference type="ARBA" id="ARBA00023242"/>
    </source>
</evidence>
<sequence length="551" mass="62218">MGIKDLLKFMKPYVQPIHIQKYAGKRVGIDAYSWLHKGAYSCSMELCLDSDSVKKLNYLKYFMHRINLFRHYRIIPVVVFDGANIPCKAATEEERHRRRKANLDTALAKHKEGDIRAASELFQRSISITPKMAHQLIQILRSENVEYVVAPYEADAQLAYLSSLEAENGGIAAVISEDSDLLAYGCPVTVFKMDRYGNGEEIILDKVFDSEDLVPSFRNFNKELFTEVVVQGNGMCVLAGCDFLQSIHGIGIGKAHSLVSKYRDLDRALHVLRFDKGNQMPEDYLKSFREAVAVFQHARIYDAKNKRLKHLKPIDEKLQQFLEDELDFLGPELPPSVATAIAKGELDPITMEAFNFYAGSTILDHIQGSYEHPIPKAIDLVLSPKESCFTLFPSCKTRDERITAMKQSLNVTETKYVNEAEALKRIMAPLYVHGIPETIKPCNETPSSIPNNNPFKKQKLDNISSDQTESIQVSEVTDVINSDERDCNKIISEQVSVVTEVEKLEAFSEGLSSQGSINSKPKKIKQTKFKRKACKDFNRGNSSILNFFSPK</sequence>
<keyword evidence="7 14" id="KW-0228">DNA excision</keyword>
<evidence type="ECO:0000256" key="7">
    <source>
        <dbReference type="ARBA" id="ARBA00022769"/>
    </source>
</evidence>
<keyword evidence="14" id="KW-0269">Exonuclease</keyword>
<dbReference type="GO" id="GO:0005634">
    <property type="term" value="C:nucleus"/>
    <property type="evidence" value="ECO:0007669"/>
    <property type="project" value="UniProtKB-SubCell"/>
</dbReference>
<dbReference type="SUPFAM" id="SSF88723">
    <property type="entry name" value="PIN domain-like"/>
    <property type="match status" value="1"/>
</dbReference>
<comment type="similarity">
    <text evidence="2 14">Belongs to the XPG/RAD2 endonuclease family. EXO1 subfamily.</text>
</comment>
<dbReference type="Pfam" id="PF00752">
    <property type="entry name" value="XPG_N"/>
    <property type="match status" value="1"/>
</dbReference>
<evidence type="ECO:0000256" key="6">
    <source>
        <dbReference type="ARBA" id="ARBA00022763"/>
    </source>
</evidence>
<comment type="cofactor">
    <cofactor evidence="14">
        <name>Mg(2+)</name>
        <dbReference type="ChEBI" id="CHEBI:18420"/>
    </cofactor>
    <text evidence="14">Binds 2 magnesium ions per subunit. They probably participate in the reaction catalyzed by the enzyme. May bind an additional third magnesium ion after substrate binding.</text>
</comment>
<dbReference type="SMART" id="SM00484">
    <property type="entry name" value="XPGI"/>
    <property type="match status" value="1"/>
</dbReference>
<comment type="subcellular location">
    <subcellularLocation>
        <location evidence="1 14">Nucleus</location>
    </subcellularLocation>
</comment>
<evidence type="ECO:0000256" key="3">
    <source>
        <dbReference type="ARBA" id="ARBA00020324"/>
    </source>
</evidence>
<evidence type="ECO:0000259" key="15">
    <source>
        <dbReference type="SMART" id="SM00484"/>
    </source>
</evidence>
<dbReference type="InterPro" id="IPR019974">
    <property type="entry name" value="XPG_CS"/>
</dbReference>
<dbReference type="EC" id="3.1.-.-" evidence="14"/>
<dbReference type="InterPro" id="IPR036279">
    <property type="entry name" value="5-3_exonuclease_C_sf"/>
</dbReference>
<dbReference type="GO" id="GO:0046872">
    <property type="term" value="F:metal ion binding"/>
    <property type="evidence" value="ECO:0007669"/>
    <property type="project" value="UniProtKB-UniRule"/>
</dbReference>
<protein>
    <recommendedName>
        <fullName evidence="3 14">Exonuclease 1</fullName>
        <ecNumber evidence="14">3.1.-.-</ecNumber>
    </recommendedName>
</protein>